<keyword evidence="2" id="KW-1185">Reference proteome</keyword>
<proteinExistence type="predicted"/>
<organism evidence="1 2">
    <name type="scientific">Clonorchis sinensis</name>
    <name type="common">Chinese liver fluke</name>
    <dbReference type="NCBI Taxonomy" id="79923"/>
    <lineage>
        <taxon>Eukaryota</taxon>
        <taxon>Metazoa</taxon>
        <taxon>Spiralia</taxon>
        <taxon>Lophotrochozoa</taxon>
        <taxon>Platyhelminthes</taxon>
        <taxon>Trematoda</taxon>
        <taxon>Digenea</taxon>
        <taxon>Opisthorchiida</taxon>
        <taxon>Opisthorchiata</taxon>
        <taxon>Opisthorchiidae</taxon>
        <taxon>Clonorchis</taxon>
    </lineage>
</organism>
<reference key="2">
    <citation type="submission" date="2011-10" db="EMBL/GenBank/DDBJ databases">
        <title>The genome and transcriptome sequence of Clonorchis sinensis provide insights into the carcinogenic liver fluke.</title>
        <authorList>
            <person name="Wang X."/>
            <person name="Huang Y."/>
            <person name="Chen W."/>
            <person name="Liu H."/>
            <person name="Guo L."/>
            <person name="Chen Y."/>
            <person name="Luo F."/>
            <person name="Zhou W."/>
            <person name="Sun J."/>
            <person name="Mao Q."/>
            <person name="Liang P."/>
            <person name="Zhou C."/>
            <person name="Tian Y."/>
            <person name="Men J."/>
            <person name="Lv X."/>
            <person name="Huang L."/>
            <person name="Zhou J."/>
            <person name="Hu Y."/>
            <person name="Li R."/>
            <person name="Zhang F."/>
            <person name="Lei H."/>
            <person name="Li X."/>
            <person name="Hu X."/>
            <person name="Liang C."/>
            <person name="Xu J."/>
            <person name="Wu Z."/>
            <person name="Yu X."/>
        </authorList>
    </citation>
    <scope>NUCLEOTIDE SEQUENCE</scope>
    <source>
        <strain>Henan</strain>
    </source>
</reference>
<evidence type="ECO:0000313" key="2">
    <source>
        <dbReference type="Proteomes" id="UP000008909"/>
    </source>
</evidence>
<sequence>MATDEVDLGHSSVRTPDRDILRFLCELCLDAGLPSCALNLALQLHSVARQERHEFPDTDSNGIEWMQTKSHETPLLSSYVSVDPTPVGLSAELWTRIVKTCPQVSPLLAVVPDADAPPDCCSYGENGSAACGEHKGVSVLCTAKYCFTKDTVVTEMSLLEGIARIRPEKHAYFQHDFSTKYADLHSLDNLAVPQSSCVPRVAWQLGTERVLQLNSCYLDLDPIRHGITCRICNISRPHRKIRFTFETVYGAISNSLNAKSTFFHVRYVLFVVFTEFFGHNYWDLSGNHSHEPRLTVGLSAADYVTQSNIIVNARERAKRIYEKTCYSHASSVVSTVTRVAPLSLLVVDQVAVDLFAEVDKCAPMMSLRMVTKRLQFSYQPTTDASEAWLESDGVSVIVTRRCKKWRLIDVNGVHVVNFFPDCMIGRLEFYELGRLVPLHGYPSSESRVCYVHGRSRLSATYVRRSMWFPEGKNPKSCGRSEKLSLKEPVSGGSHDGNWVIEGSWWCKQNMRLTKTHLMSRKNGCGFSKKLITLLFSHSRPDDTVSQPCRFVRCTLLMMMIPNQDEMAV</sequence>
<gene>
    <name evidence="1" type="ORF">CLF_111077</name>
</gene>
<name>G7YLE2_CLOSI</name>
<dbReference type="AlphaFoldDB" id="G7YLE2"/>
<dbReference type="Proteomes" id="UP000008909">
    <property type="component" value="Unassembled WGS sequence"/>
</dbReference>
<evidence type="ECO:0000313" key="1">
    <source>
        <dbReference type="EMBL" id="GAA53773.1"/>
    </source>
</evidence>
<dbReference type="EMBL" id="DF143586">
    <property type="protein sequence ID" value="GAA53773.1"/>
    <property type="molecule type" value="Genomic_DNA"/>
</dbReference>
<accession>G7YLE2</accession>
<reference evidence="1" key="1">
    <citation type="journal article" date="2011" name="Genome Biol.">
        <title>The draft genome of the carcinogenic human liver fluke Clonorchis sinensis.</title>
        <authorList>
            <person name="Wang X."/>
            <person name="Chen W."/>
            <person name="Huang Y."/>
            <person name="Sun J."/>
            <person name="Men J."/>
            <person name="Liu H."/>
            <person name="Luo F."/>
            <person name="Guo L."/>
            <person name="Lv X."/>
            <person name="Deng C."/>
            <person name="Zhou C."/>
            <person name="Fan Y."/>
            <person name="Li X."/>
            <person name="Huang L."/>
            <person name="Hu Y."/>
            <person name="Liang C."/>
            <person name="Hu X."/>
            <person name="Xu J."/>
            <person name="Yu X."/>
        </authorList>
    </citation>
    <scope>NUCLEOTIDE SEQUENCE [LARGE SCALE GENOMIC DNA]</scope>
    <source>
        <strain evidence="1">Henan</strain>
    </source>
</reference>
<protein>
    <submittedName>
        <fullName evidence="1">Uncharacterized protein</fullName>
    </submittedName>
</protein>